<keyword evidence="3" id="KW-0788">Thiol protease</keyword>
<evidence type="ECO:0000256" key="2">
    <source>
        <dbReference type="ARBA" id="ARBA00022801"/>
    </source>
</evidence>
<keyword evidence="3" id="KW-0645">Protease</keyword>
<dbReference type="GO" id="GO:0004843">
    <property type="term" value="F:cysteine-type deubiquitinase activity"/>
    <property type="evidence" value="ECO:0007669"/>
    <property type="project" value="UniProtKB-UniRule"/>
</dbReference>
<comment type="catalytic activity">
    <reaction evidence="1 3">
        <text>Thiol-dependent hydrolysis of ester, thioester, amide, peptide and isopeptide bonds formed by the C-terminal Gly of ubiquitin (a 76-residue protein attached to proteins as an intracellular targeting signal).</text>
        <dbReference type="EC" id="3.4.19.12"/>
    </reaction>
</comment>
<keyword evidence="2 3" id="KW-0378">Hydrolase</keyword>
<feature type="domain" description="OTU" evidence="4">
    <location>
        <begin position="196"/>
        <end position="335"/>
    </location>
</feature>
<evidence type="ECO:0000259" key="4">
    <source>
        <dbReference type="PROSITE" id="PS50802"/>
    </source>
</evidence>
<comment type="function">
    <text evidence="3">Hydrolase that can remove conjugated ubiquitin from proteins and may therefore play an important regulatory role at the level of protein turnover by preventing degradation.</text>
</comment>
<comment type="subcellular location">
    <subcellularLocation>
        <location evidence="3">Cytoplasm</location>
    </subcellularLocation>
</comment>
<dbReference type="OrthoDB" id="409956at2759"/>
<comment type="caution">
    <text evidence="5">The sequence shown here is derived from an EMBL/GenBank/DDBJ whole genome shotgun (WGS) entry which is preliminary data.</text>
</comment>
<evidence type="ECO:0000256" key="1">
    <source>
        <dbReference type="ARBA" id="ARBA00000707"/>
    </source>
</evidence>
<dbReference type="PANTHER" id="PTHR13312">
    <property type="entry name" value="HIV-INDUCED PROTEIN-7-LIKE PROTEASE"/>
    <property type="match status" value="1"/>
</dbReference>
<dbReference type="PROSITE" id="PS50802">
    <property type="entry name" value="OTU"/>
    <property type="match status" value="1"/>
</dbReference>
<evidence type="ECO:0000256" key="3">
    <source>
        <dbReference type="RuleBase" id="RU367104"/>
    </source>
</evidence>
<dbReference type="InterPro" id="IPR047947">
    <property type="entry name" value="OTU4_OTU"/>
</dbReference>
<dbReference type="EC" id="3.4.19.12" evidence="3"/>
<dbReference type="SUPFAM" id="SSF54001">
    <property type="entry name" value="Cysteine proteinases"/>
    <property type="match status" value="1"/>
</dbReference>
<name>A0A9D4ZP63_ADICA</name>
<dbReference type="PANTHER" id="PTHR13312:SF6">
    <property type="entry name" value="UBIQUITIN THIOESTERASE OTU"/>
    <property type="match status" value="1"/>
</dbReference>
<dbReference type="EMBL" id="JABFUD020000004">
    <property type="protein sequence ID" value="KAI5080651.1"/>
    <property type="molecule type" value="Genomic_DNA"/>
</dbReference>
<dbReference type="InterPro" id="IPR038765">
    <property type="entry name" value="Papain-like_cys_pep_sf"/>
</dbReference>
<dbReference type="GO" id="GO:0016579">
    <property type="term" value="P:protein deubiquitination"/>
    <property type="evidence" value="ECO:0007669"/>
    <property type="project" value="TreeGrafter"/>
</dbReference>
<protein>
    <recommendedName>
        <fullName evidence="3">Ubiquitin thioesterase OTU</fullName>
        <ecNumber evidence="3">3.4.19.12</ecNumber>
    </recommendedName>
</protein>
<dbReference type="GO" id="GO:0005829">
    <property type="term" value="C:cytosol"/>
    <property type="evidence" value="ECO:0007669"/>
    <property type="project" value="TreeGrafter"/>
</dbReference>
<evidence type="ECO:0000313" key="6">
    <source>
        <dbReference type="Proteomes" id="UP000886520"/>
    </source>
</evidence>
<dbReference type="FunFam" id="3.90.70.80:FF:000007">
    <property type="entry name" value="OTU domain-containing protein"/>
    <property type="match status" value="1"/>
</dbReference>
<keyword evidence="3" id="KW-0833">Ubl conjugation pathway</keyword>
<dbReference type="Proteomes" id="UP000886520">
    <property type="component" value="Chromosome 4"/>
</dbReference>
<dbReference type="Pfam" id="PF02338">
    <property type="entry name" value="OTU"/>
    <property type="match status" value="1"/>
</dbReference>
<dbReference type="GO" id="GO:0036503">
    <property type="term" value="P:ERAD pathway"/>
    <property type="evidence" value="ECO:0007669"/>
    <property type="project" value="TreeGrafter"/>
</dbReference>
<keyword evidence="3" id="KW-0963">Cytoplasm</keyword>
<organism evidence="5 6">
    <name type="scientific">Adiantum capillus-veneris</name>
    <name type="common">Maidenhair fern</name>
    <dbReference type="NCBI Taxonomy" id="13818"/>
    <lineage>
        <taxon>Eukaryota</taxon>
        <taxon>Viridiplantae</taxon>
        <taxon>Streptophyta</taxon>
        <taxon>Embryophyta</taxon>
        <taxon>Tracheophyta</taxon>
        <taxon>Polypodiopsida</taxon>
        <taxon>Polypodiidae</taxon>
        <taxon>Polypodiales</taxon>
        <taxon>Pteridineae</taxon>
        <taxon>Pteridaceae</taxon>
        <taxon>Vittarioideae</taxon>
        <taxon>Adiantum</taxon>
    </lineage>
</organism>
<dbReference type="AlphaFoldDB" id="A0A9D4ZP63"/>
<evidence type="ECO:0000313" key="5">
    <source>
        <dbReference type="EMBL" id="KAI5080651.1"/>
    </source>
</evidence>
<dbReference type="GO" id="GO:0030968">
    <property type="term" value="P:endoplasmic reticulum unfolded protein response"/>
    <property type="evidence" value="ECO:0007669"/>
    <property type="project" value="TreeGrafter"/>
</dbReference>
<sequence>MVIGKPHVASPVLCQSRSRSFQASINAEVCDNVHLSGSCKRSVCHTSSCMERGLELSSSQNQVWPDPAVAYCHANPSAIFEATHGFARGTSLPNGGVLRRDAMASSLLDGSWNVAWDARPARWLHGRNSAWLLFGACSCFSAVSNLPASPSILPASLVCLNEKVDEKQHASLDNGSNLEVALMSNPLLQRKTSLGYTVIGMPSDGRCLFRAIAYGASLRSGKPTLSEELEQELAADDLRNKVVDELVRRRDESEWFIEEDFDTYVRRMREPYIWGGEPELLMASHVLKMPITVHLLEKTSGELISVAEYGKEYGSEDPIRVLYHGFGHYDALQIEGRS</sequence>
<keyword evidence="6" id="KW-1185">Reference proteome</keyword>
<dbReference type="InterPro" id="IPR003323">
    <property type="entry name" value="OTU_dom"/>
</dbReference>
<proteinExistence type="predicted"/>
<dbReference type="CDD" id="cd22760">
    <property type="entry name" value="OTU_plant_OTU4-like"/>
    <property type="match status" value="1"/>
</dbReference>
<reference evidence="5" key="1">
    <citation type="submission" date="2021-01" db="EMBL/GenBank/DDBJ databases">
        <title>Adiantum capillus-veneris genome.</title>
        <authorList>
            <person name="Fang Y."/>
            <person name="Liao Q."/>
        </authorList>
    </citation>
    <scope>NUCLEOTIDE SEQUENCE</scope>
    <source>
        <strain evidence="5">H3</strain>
        <tissue evidence="5">Leaf</tissue>
    </source>
</reference>
<gene>
    <name evidence="5" type="ORF">GOP47_0003834</name>
</gene>
<dbReference type="GO" id="GO:0005634">
    <property type="term" value="C:nucleus"/>
    <property type="evidence" value="ECO:0007669"/>
    <property type="project" value="TreeGrafter"/>
</dbReference>
<dbReference type="Gene3D" id="3.90.70.80">
    <property type="match status" value="1"/>
</dbReference>
<accession>A0A9D4ZP63</accession>